<dbReference type="EMBL" id="JAPZLT010000017">
    <property type="protein sequence ID" value="MCZ7912402.1"/>
    <property type="molecule type" value="Genomic_DNA"/>
</dbReference>
<accession>A0A9X3KIB3</accession>
<sequence>MRILPTKRPEDMQFFATFPSLPMASPSTRLPETFSPSSFSHGRASFAAQATPEKLT</sequence>
<evidence type="ECO:0000313" key="2">
    <source>
        <dbReference type="EMBL" id="MCZ7912402.1"/>
    </source>
</evidence>
<evidence type="ECO:0000313" key="3">
    <source>
        <dbReference type="Proteomes" id="UP001151309"/>
    </source>
</evidence>
<dbReference type="AlphaFoldDB" id="A0A9X3KIB3"/>
<evidence type="ECO:0000256" key="1">
    <source>
        <dbReference type="SAM" id="MobiDB-lite"/>
    </source>
</evidence>
<reference evidence="2" key="1">
    <citation type="submission" date="2022-12" db="EMBL/GenBank/DDBJ databases">
        <title>Draft genome sequences of 22 rhizogenic Agrobacterium biovar 1 strains, the causative agent of hairy root disease.</title>
        <authorList>
            <person name="Kim N."/>
            <person name="Vargas P."/>
            <person name="Rediers H."/>
        </authorList>
    </citation>
    <scope>NUCLEOTIDE SEQUENCE</scope>
    <source>
        <strain evidence="2">ST07.17.026</strain>
    </source>
</reference>
<protein>
    <submittedName>
        <fullName evidence="2">Uncharacterized protein</fullName>
    </submittedName>
</protein>
<comment type="caution">
    <text evidence="2">The sequence shown here is derived from an EMBL/GenBank/DDBJ whole genome shotgun (WGS) entry which is preliminary data.</text>
</comment>
<feature type="region of interest" description="Disordered" evidence="1">
    <location>
        <begin position="27"/>
        <end position="56"/>
    </location>
</feature>
<proteinExistence type="predicted"/>
<gene>
    <name evidence="2" type="ORF">O9X94_24005</name>
</gene>
<feature type="compositionally biased region" description="Polar residues" evidence="1">
    <location>
        <begin position="27"/>
        <end position="40"/>
    </location>
</feature>
<dbReference type="Proteomes" id="UP001151309">
    <property type="component" value="Unassembled WGS sequence"/>
</dbReference>
<name>A0A9X3KIB3_9HYPH</name>
<organism evidence="2 3">
    <name type="scientific">Agrobacterium leguminum</name>
    <dbReference type="NCBI Taxonomy" id="2792015"/>
    <lineage>
        <taxon>Bacteria</taxon>
        <taxon>Pseudomonadati</taxon>
        <taxon>Pseudomonadota</taxon>
        <taxon>Alphaproteobacteria</taxon>
        <taxon>Hyphomicrobiales</taxon>
        <taxon>Rhizobiaceae</taxon>
        <taxon>Rhizobium/Agrobacterium group</taxon>
        <taxon>Agrobacterium</taxon>
    </lineage>
</organism>
<keyword evidence="3" id="KW-1185">Reference proteome</keyword>
<dbReference type="RefSeq" id="WP_269832813.1">
    <property type="nucleotide sequence ID" value="NZ_JAPZLT010000017.1"/>
</dbReference>